<evidence type="ECO:0000313" key="10">
    <source>
        <dbReference type="WBParaSite" id="PEQ_0000104201-mRNA-1"/>
    </source>
</evidence>
<dbReference type="InterPro" id="IPR027640">
    <property type="entry name" value="Kinesin-like_fam"/>
</dbReference>
<dbReference type="Pfam" id="PF00225">
    <property type="entry name" value="Kinesin"/>
    <property type="match status" value="1"/>
</dbReference>
<dbReference type="GO" id="GO:0005875">
    <property type="term" value="C:microtubule associated complex"/>
    <property type="evidence" value="ECO:0007669"/>
    <property type="project" value="TreeGrafter"/>
</dbReference>
<evidence type="ECO:0000256" key="5">
    <source>
        <dbReference type="ARBA" id="ARBA00023054"/>
    </source>
</evidence>
<dbReference type="InterPro" id="IPR036961">
    <property type="entry name" value="Kinesin_motor_dom_sf"/>
</dbReference>
<evidence type="ECO:0000256" key="7">
    <source>
        <dbReference type="PROSITE-ProRule" id="PRU00283"/>
    </source>
</evidence>
<reference evidence="10" key="1">
    <citation type="submission" date="2022-11" db="UniProtKB">
        <authorList>
            <consortium name="WormBaseParasite"/>
        </authorList>
    </citation>
    <scope>IDENTIFICATION</scope>
</reference>
<dbReference type="WBParaSite" id="PEQ_0000104201-mRNA-1">
    <property type="protein sequence ID" value="PEQ_0000104201-mRNA-1"/>
    <property type="gene ID" value="PEQ_0000104201"/>
</dbReference>
<keyword evidence="6" id="KW-0206">Cytoskeleton</keyword>
<evidence type="ECO:0000256" key="1">
    <source>
        <dbReference type="ARBA" id="ARBA00004245"/>
    </source>
</evidence>
<dbReference type="SUPFAM" id="SSF52540">
    <property type="entry name" value="P-loop containing nucleoside triphosphate hydrolases"/>
    <property type="match status" value="1"/>
</dbReference>
<dbReference type="GO" id="GO:0003777">
    <property type="term" value="F:microtubule motor activity"/>
    <property type="evidence" value="ECO:0007669"/>
    <property type="project" value="InterPro"/>
</dbReference>
<organism evidence="9 10">
    <name type="scientific">Parascaris equorum</name>
    <name type="common">Equine roundworm</name>
    <dbReference type="NCBI Taxonomy" id="6256"/>
    <lineage>
        <taxon>Eukaryota</taxon>
        <taxon>Metazoa</taxon>
        <taxon>Ecdysozoa</taxon>
        <taxon>Nematoda</taxon>
        <taxon>Chromadorea</taxon>
        <taxon>Rhabditida</taxon>
        <taxon>Spirurina</taxon>
        <taxon>Ascaridomorpha</taxon>
        <taxon>Ascaridoidea</taxon>
        <taxon>Ascarididae</taxon>
        <taxon>Parascaris</taxon>
    </lineage>
</organism>
<keyword evidence="3" id="KW-0547">Nucleotide-binding</keyword>
<keyword evidence="5" id="KW-0175">Coiled coil</keyword>
<keyword evidence="2" id="KW-0963">Cytoplasm</keyword>
<dbReference type="GO" id="GO:0008017">
    <property type="term" value="F:microtubule binding"/>
    <property type="evidence" value="ECO:0007669"/>
    <property type="project" value="InterPro"/>
</dbReference>
<dbReference type="AlphaFoldDB" id="A0A914RH39"/>
<dbReference type="GO" id="GO:0051231">
    <property type="term" value="P:spindle elongation"/>
    <property type="evidence" value="ECO:0007669"/>
    <property type="project" value="TreeGrafter"/>
</dbReference>
<dbReference type="InterPro" id="IPR001752">
    <property type="entry name" value="Kinesin_motor_dom"/>
</dbReference>
<name>A0A914RH39_PAREQ</name>
<evidence type="ECO:0000256" key="2">
    <source>
        <dbReference type="ARBA" id="ARBA00022490"/>
    </source>
</evidence>
<dbReference type="GO" id="GO:0005524">
    <property type="term" value="F:ATP binding"/>
    <property type="evidence" value="ECO:0007669"/>
    <property type="project" value="UniProtKB-KW"/>
</dbReference>
<dbReference type="Proteomes" id="UP000887564">
    <property type="component" value="Unplaced"/>
</dbReference>
<evidence type="ECO:0000313" key="9">
    <source>
        <dbReference type="Proteomes" id="UP000887564"/>
    </source>
</evidence>
<evidence type="ECO:0000256" key="6">
    <source>
        <dbReference type="ARBA" id="ARBA00023212"/>
    </source>
</evidence>
<dbReference type="GO" id="GO:0007052">
    <property type="term" value="P:mitotic spindle organization"/>
    <property type="evidence" value="ECO:0007669"/>
    <property type="project" value="TreeGrafter"/>
</dbReference>
<protein>
    <submittedName>
        <fullName evidence="10">Kinesin motor domain-containing protein</fullName>
    </submittedName>
</protein>
<dbReference type="PANTHER" id="PTHR47969">
    <property type="entry name" value="CHROMOSOME-ASSOCIATED KINESIN KIF4A-RELATED"/>
    <property type="match status" value="1"/>
</dbReference>
<keyword evidence="9" id="KW-1185">Reference proteome</keyword>
<comment type="caution">
    <text evidence="7">Lacks conserved residue(s) required for the propagation of feature annotation.</text>
</comment>
<comment type="subcellular location">
    <subcellularLocation>
        <location evidence="1">Cytoplasm</location>
        <location evidence="1">Cytoskeleton</location>
    </subcellularLocation>
</comment>
<dbReference type="InterPro" id="IPR027417">
    <property type="entry name" value="P-loop_NTPase"/>
</dbReference>
<keyword evidence="4" id="KW-0067">ATP-binding</keyword>
<evidence type="ECO:0000256" key="3">
    <source>
        <dbReference type="ARBA" id="ARBA00022741"/>
    </source>
</evidence>
<sequence>MLGPPGGQDVIDEQPHLRGLIPRSVEHLFRELDEKSEKVVERTLNVMFEQAAVLRELGSTFTYQLKCTFSQLYNENFYDLLSTDSRRVTPRPNKNGIMYLAGATERVVLSTADVIQVCFQLFNLKSILNLVDLAGSERQRDTEATSKTRVKVMA</sequence>
<feature type="domain" description="Kinesin motor" evidence="8">
    <location>
        <begin position="1"/>
        <end position="154"/>
    </location>
</feature>
<accession>A0A914RH39</accession>
<dbReference type="PANTHER" id="PTHR47969:SF15">
    <property type="entry name" value="CHROMOSOME-ASSOCIATED KINESIN KIF4A-RELATED"/>
    <property type="match status" value="1"/>
</dbReference>
<proteinExistence type="inferred from homology"/>
<comment type="similarity">
    <text evidence="7">Belongs to the TRAFAC class myosin-kinesin ATPase superfamily. Kinesin family.</text>
</comment>
<dbReference type="GO" id="GO:0007018">
    <property type="term" value="P:microtubule-based movement"/>
    <property type="evidence" value="ECO:0007669"/>
    <property type="project" value="InterPro"/>
</dbReference>
<dbReference type="PROSITE" id="PS50067">
    <property type="entry name" value="KINESIN_MOTOR_2"/>
    <property type="match status" value="1"/>
</dbReference>
<evidence type="ECO:0000256" key="4">
    <source>
        <dbReference type="ARBA" id="ARBA00022840"/>
    </source>
</evidence>
<dbReference type="Gene3D" id="3.40.850.10">
    <property type="entry name" value="Kinesin motor domain"/>
    <property type="match status" value="1"/>
</dbReference>
<evidence type="ECO:0000259" key="8">
    <source>
        <dbReference type="PROSITE" id="PS50067"/>
    </source>
</evidence>